<dbReference type="Proteomes" id="UP001300763">
    <property type="component" value="Unassembled WGS sequence"/>
</dbReference>
<keyword evidence="4 8" id="KW-0285">Flavoprotein</keyword>
<sequence length="289" mass="30396">MDHLTDGTGEGGAGARTTLAALLADPRFEVAPTAEVLDTPETITADLPAGATVTVTTTPRRGVAATVAVAEALAARGFAAVPHLAARSLRDRGELAEHLDRLAAAGVREVFVVGGDAREAAGELPDGLALLRAMEDLGRRPPRVGVPSYPDGHHRVADDVLWADLRIKQFHADYTVTQLCFDADLVCRFAREARARGIDLPVIAGVPGVVDAARLLRLSVRIGVADAARFARSHRGTAGSLLRPGRHTPDELVTGLAAGCGDLAGLHLYTFNQVAPTVRWLSRARRAAA</sequence>
<dbReference type="PANTHER" id="PTHR45754">
    <property type="entry name" value="METHYLENETETRAHYDROFOLATE REDUCTASE"/>
    <property type="match status" value="1"/>
</dbReference>
<dbReference type="EMBL" id="JAQZAO010000001">
    <property type="protein sequence ID" value="MDD7964338.1"/>
    <property type="molecule type" value="Genomic_DNA"/>
</dbReference>
<protein>
    <recommendedName>
        <fullName evidence="8">Methylenetetrahydrofolate reductase</fullName>
    </recommendedName>
</protein>
<dbReference type="Pfam" id="PF02219">
    <property type="entry name" value="MTHFR"/>
    <property type="match status" value="1"/>
</dbReference>
<dbReference type="PANTHER" id="PTHR45754:SF3">
    <property type="entry name" value="METHYLENETETRAHYDROFOLATE REDUCTASE (NADPH)"/>
    <property type="match status" value="1"/>
</dbReference>
<dbReference type="RefSeq" id="WP_274198873.1">
    <property type="nucleotide sequence ID" value="NZ_JAQZAO010000001.1"/>
</dbReference>
<keyword evidence="6 8" id="KW-0560">Oxidoreductase</keyword>
<comment type="caution">
    <text evidence="9">The sequence shown here is derived from an EMBL/GenBank/DDBJ whole genome shotgun (WGS) entry which is preliminary data.</text>
</comment>
<accession>A0ABT5SRG8</accession>
<proteinExistence type="inferred from homology"/>
<evidence type="ECO:0000256" key="8">
    <source>
        <dbReference type="RuleBase" id="RU003862"/>
    </source>
</evidence>
<comment type="cofactor">
    <cofactor evidence="1 8">
        <name>FAD</name>
        <dbReference type="ChEBI" id="CHEBI:57692"/>
    </cofactor>
</comment>
<dbReference type="InterPro" id="IPR029041">
    <property type="entry name" value="FAD-linked_oxidoreductase-like"/>
</dbReference>
<organism evidence="9 10">
    <name type="scientific">Actinomycetospora lemnae</name>
    <dbReference type="NCBI Taxonomy" id="3019891"/>
    <lineage>
        <taxon>Bacteria</taxon>
        <taxon>Bacillati</taxon>
        <taxon>Actinomycetota</taxon>
        <taxon>Actinomycetes</taxon>
        <taxon>Pseudonocardiales</taxon>
        <taxon>Pseudonocardiaceae</taxon>
        <taxon>Actinomycetospora</taxon>
    </lineage>
</organism>
<evidence type="ECO:0000256" key="3">
    <source>
        <dbReference type="ARBA" id="ARBA00006743"/>
    </source>
</evidence>
<evidence type="ECO:0000256" key="1">
    <source>
        <dbReference type="ARBA" id="ARBA00001974"/>
    </source>
</evidence>
<evidence type="ECO:0000256" key="2">
    <source>
        <dbReference type="ARBA" id="ARBA00004777"/>
    </source>
</evidence>
<comment type="pathway">
    <text evidence="2 8">One-carbon metabolism; tetrahydrofolate interconversion.</text>
</comment>
<evidence type="ECO:0000256" key="6">
    <source>
        <dbReference type="ARBA" id="ARBA00023002"/>
    </source>
</evidence>
<comment type="similarity">
    <text evidence="3 8">Belongs to the methylenetetrahydrofolate reductase family.</text>
</comment>
<keyword evidence="10" id="KW-1185">Reference proteome</keyword>
<keyword evidence="5 8" id="KW-0274">FAD</keyword>
<evidence type="ECO:0000256" key="7">
    <source>
        <dbReference type="ARBA" id="ARBA00048628"/>
    </source>
</evidence>
<reference evidence="9 10" key="1">
    <citation type="submission" date="2023-02" db="EMBL/GenBank/DDBJ databases">
        <title>Genome sequencing required for Actinomycetospora new species description.</title>
        <authorList>
            <person name="Saimee Y."/>
            <person name="Duangmal K."/>
        </authorList>
    </citation>
    <scope>NUCLEOTIDE SEQUENCE [LARGE SCALE GENOMIC DNA]</scope>
    <source>
        <strain evidence="9 10">DW7H6</strain>
    </source>
</reference>
<evidence type="ECO:0000313" key="9">
    <source>
        <dbReference type="EMBL" id="MDD7964338.1"/>
    </source>
</evidence>
<dbReference type="GO" id="GO:0004489">
    <property type="term" value="F:methylenetetrahydrofolate reductase [NAD(P)H] activity"/>
    <property type="evidence" value="ECO:0007669"/>
    <property type="project" value="UniProtKB-EC"/>
</dbReference>
<evidence type="ECO:0000256" key="5">
    <source>
        <dbReference type="ARBA" id="ARBA00022827"/>
    </source>
</evidence>
<dbReference type="Gene3D" id="3.20.20.220">
    <property type="match status" value="1"/>
</dbReference>
<comment type="catalytic activity">
    <reaction evidence="7">
        <text>(6S)-5-methyl-5,6,7,8-tetrahydrofolate + NAD(+) = (6R)-5,10-methylene-5,6,7,8-tetrahydrofolate + NADH + H(+)</text>
        <dbReference type="Rhea" id="RHEA:19821"/>
        <dbReference type="ChEBI" id="CHEBI:15378"/>
        <dbReference type="ChEBI" id="CHEBI:15636"/>
        <dbReference type="ChEBI" id="CHEBI:18608"/>
        <dbReference type="ChEBI" id="CHEBI:57540"/>
        <dbReference type="ChEBI" id="CHEBI:57945"/>
        <dbReference type="EC" id="1.5.1.54"/>
    </reaction>
    <physiologicalReaction direction="right-to-left" evidence="7">
        <dbReference type="Rhea" id="RHEA:19823"/>
    </physiologicalReaction>
</comment>
<name>A0ABT5SRG8_9PSEU</name>
<dbReference type="SUPFAM" id="SSF51730">
    <property type="entry name" value="FAD-linked oxidoreductase"/>
    <property type="match status" value="1"/>
</dbReference>
<dbReference type="InterPro" id="IPR003171">
    <property type="entry name" value="Mehydrof_redctse-like"/>
</dbReference>
<evidence type="ECO:0000313" key="10">
    <source>
        <dbReference type="Proteomes" id="UP001300763"/>
    </source>
</evidence>
<gene>
    <name evidence="9" type="ORF">PGB27_03160</name>
</gene>
<evidence type="ECO:0000256" key="4">
    <source>
        <dbReference type="ARBA" id="ARBA00022630"/>
    </source>
</evidence>